<feature type="transmembrane region" description="Helical" evidence="10">
    <location>
        <begin position="6"/>
        <end position="28"/>
    </location>
</feature>
<evidence type="ECO:0000256" key="7">
    <source>
        <dbReference type="ARBA" id="ARBA00022840"/>
    </source>
</evidence>
<dbReference type="PRINTS" id="PR00344">
    <property type="entry name" value="BCTRLSENSOR"/>
</dbReference>
<dbReference type="SUPFAM" id="SSF55874">
    <property type="entry name" value="ATPase domain of HSP90 chaperone/DNA topoisomerase II/histidine kinase"/>
    <property type="match status" value="1"/>
</dbReference>
<comment type="catalytic activity">
    <reaction evidence="1">
        <text>ATP + protein L-histidine = ADP + protein N-phospho-L-histidine.</text>
        <dbReference type="EC" id="2.7.13.3"/>
    </reaction>
</comment>
<dbReference type="SMART" id="SM00091">
    <property type="entry name" value="PAS"/>
    <property type="match status" value="1"/>
</dbReference>
<keyword evidence="8" id="KW-0902">Two-component regulatory system</keyword>
<evidence type="ECO:0000256" key="8">
    <source>
        <dbReference type="ARBA" id="ARBA00023012"/>
    </source>
</evidence>
<dbReference type="SMART" id="SM00388">
    <property type="entry name" value="HisKA"/>
    <property type="match status" value="1"/>
</dbReference>
<evidence type="ECO:0000313" key="13">
    <source>
        <dbReference type="EMBL" id="SFM45047.1"/>
    </source>
</evidence>
<dbReference type="PROSITE" id="PS50109">
    <property type="entry name" value="HIS_KIN"/>
    <property type="match status" value="1"/>
</dbReference>
<dbReference type="InterPro" id="IPR000014">
    <property type="entry name" value="PAS"/>
</dbReference>
<keyword evidence="3" id="KW-0597">Phosphoprotein</keyword>
<dbReference type="CDD" id="cd00130">
    <property type="entry name" value="PAS"/>
    <property type="match status" value="1"/>
</dbReference>
<evidence type="ECO:0000256" key="3">
    <source>
        <dbReference type="ARBA" id="ARBA00022553"/>
    </source>
</evidence>
<keyword evidence="6" id="KW-0418">Kinase</keyword>
<dbReference type="PANTHER" id="PTHR43065">
    <property type="entry name" value="SENSOR HISTIDINE KINASE"/>
    <property type="match status" value="1"/>
</dbReference>
<feature type="domain" description="PAS" evidence="12">
    <location>
        <begin position="149"/>
        <end position="213"/>
    </location>
</feature>
<dbReference type="PANTHER" id="PTHR43065:SF46">
    <property type="entry name" value="C4-DICARBOXYLATE TRANSPORT SENSOR PROTEIN DCTB"/>
    <property type="match status" value="1"/>
</dbReference>
<dbReference type="SUPFAM" id="SSF55785">
    <property type="entry name" value="PYP-like sensor domain (PAS domain)"/>
    <property type="match status" value="1"/>
</dbReference>
<evidence type="ECO:0000256" key="2">
    <source>
        <dbReference type="ARBA" id="ARBA00012438"/>
    </source>
</evidence>
<evidence type="ECO:0000256" key="10">
    <source>
        <dbReference type="SAM" id="Phobius"/>
    </source>
</evidence>
<name>A0A1I4QYH0_9BACT</name>
<evidence type="ECO:0000256" key="5">
    <source>
        <dbReference type="ARBA" id="ARBA00022741"/>
    </source>
</evidence>
<reference evidence="13 14" key="1">
    <citation type="submission" date="2016-10" db="EMBL/GenBank/DDBJ databases">
        <authorList>
            <person name="de Groot N.N."/>
        </authorList>
    </citation>
    <scope>NUCLEOTIDE SEQUENCE [LARGE SCALE GENOMIC DNA]</scope>
    <source>
        <strain evidence="13 14">DSM 9990</strain>
    </source>
</reference>
<dbReference type="STRING" id="39841.SAMN05660836_00294"/>
<dbReference type="AlphaFoldDB" id="A0A1I4QYH0"/>
<accession>A0A1I4QYH0</accession>
<keyword evidence="4" id="KW-0808">Transferase</keyword>
<evidence type="ECO:0000256" key="9">
    <source>
        <dbReference type="SAM" id="MobiDB-lite"/>
    </source>
</evidence>
<keyword evidence="10" id="KW-0472">Membrane</keyword>
<organism evidence="13 14">
    <name type="scientific">Thermodesulforhabdus norvegica</name>
    <dbReference type="NCBI Taxonomy" id="39841"/>
    <lineage>
        <taxon>Bacteria</taxon>
        <taxon>Pseudomonadati</taxon>
        <taxon>Thermodesulfobacteriota</taxon>
        <taxon>Syntrophobacteria</taxon>
        <taxon>Syntrophobacterales</taxon>
        <taxon>Thermodesulforhabdaceae</taxon>
        <taxon>Thermodesulforhabdus</taxon>
    </lineage>
</organism>
<evidence type="ECO:0000259" key="12">
    <source>
        <dbReference type="PROSITE" id="PS50112"/>
    </source>
</evidence>
<dbReference type="InterPro" id="IPR035965">
    <property type="entry name" value="PAS-like_dom_sf"/>
</dbReference>
<dbReference type="Gene3D" id="3.30.565.10">
    <property type="entry name" value="Histidine kinase-like ATPase, C-terminal domain"/>
    <property type="match status" value="1"/>
</dbReference>
<evidence type="ECO:0000256" key="1">
    <source>
        <dbReference type="ARBA" id="ARBA00000085"/>
    </source>
</evidence>
<dbReference type="Gene3D" id="1.10.287.130">
    <property type="match status" value="1"/>
</dbReference>
<dbReference type="InterPro" id="IPR003661">
    <property type="entry name" value="HisK_dim/P_dom"/>
</dbReference>
<dbReference type="InterPro" id="IPR003594">
    <property type="entry name" value="HATPase_dom"/>
</dbReference>
<feature type="region of interest" description="Disordered" evidence="9">
    <location>
        <begin position="491"/>
        <end position="512"/>
    </location>
</feature>
<dbReference type="Pfam" id="PF02518">
    <property type="entry name" value="HATPase_c"/>
    <property type="match status" value="1"/>
</dbReference>
<dbReference type="EMBL" id="FOUU01000001">
    <property type="protein sequence ID" value="SFM45047.1"/>
    <property type="molecule type" value="Genomic_DNA"/>
</dbReference>
<keyword evidence="14" id="KW-1185">Reference proteome</keyword>
<dbReference type="SMART" id="SM00387">
    <property type="entry name" value="HATPase_c"/>
    <property type="match status" value="1"/>
</dbReference>
<dbReference type="InterPro" id="IPR005467">
    <property type="entry name" value="His_kinase_dom"/>
</dbReference>
<dbReference type="RefSeq" id="WP_093392930.1">
    <property type="nucleotide sequence ID" value="NZ_FOUU01000001.1"/>
</dbReference>
<feature type="transmembrane region" description="Helical" evidence="10">
    <location>
        <begin position="40"/>
        <end position="62"/>
    </location>
</feature>
<keyword evidence="5" id="KW-0547">Nucleotide-binding</keyword>
<keyword evidence="10" id="KW-0812">Transmembrane</keyword>
<keyword evidence="7" id="KW-0067">ATP-binding</keyword>
<dbReference type="OrthoDB" id="9805591at2"/>
<evidence type="ECO:0000256" key="4">
    <source>
        <dbReference type="ARBA" id="ARBA00022679"/>
    </source>
</evidence>
<dbReference type="GO" id="GO:0005524">
    <property type="term" value="F:ATP binding"/>
    <property type="evidence" value="ECO:0007669"/>
    <property type="project" value="UniProtKB-KW"/>
</dbReference>
<dbReference type="GO" id="GO:0000155">
    <property type="term" value="F:phosphorelay sensor kinase activity"/>
    <property type="evidence" value="ECO:0007669"/>
    <property type="project" value="InterPro"/>
</dbReference>
<evidence type="ECO:0000313" key="14">
    <source>
        <dbReference type="Proteomes" id="UP000199611"/>
    </source>
</evidence>
<dbReference type="NCBIfam" id="TIGR00229">
    <property type="entry name" value="sensory_box"/>
    <property type="match status" value="1"/>
</dbReference>
<sequence length="512" mass="58575">MTLPLLPVWIVDFYGSVLMIVFAFLSVWQCHQLRRRDPNNVVWIYLLWFCYGLAGFAVSRSVGHILRRFLVSTHHADLWEALQPYSGAINTLMFVVVASITLFFERVWKIYQRMMAHQKALEDAHTQLLYLNRHLEEMVAERTRDLAISEQKFRRLFEVSRDMVVIVKPDGSIMDINPAGLKMIGWKESELASRRFYECFANPREWQTLKEELFSGTEIRDREYLLIKEGAVPVEVLVSAFCSRENDRELFYFWVKDISQRKNMEKKLLQADKLASLGQLAAGVAHEVNNPLGIILGYTQLLLRRSEPGDQFYEDLKTIEKHARNCKVIVEDLLKFARSAPTKKGPAHIHDAIYEVISVLKHQFSLDNVEFETHLDPQVPTMHWDINKMKQVFMNLFMNARQAMNNRGGLIRVETECKDGFLTVRVSDNGCGIPPEHLPRIFDPFFTTKPTGVGTGLGLSVSYGIIVEHGGTISVESEPEKGTTFTITFPVTEGNDGNGQKPAGNFDSGRRN</sequence>
<dbReference type="InterPro" id="IPR036890">
    <property type="entry name" value="HATPase_C_sf"/>
</dbReference>
<dbReference type="Gene3D" id="3.30.450.20">
    <property type="entry name" value="PAS domain"/>
    <property type="match status" value="1"/>
</dbReference>
<feature type="domain" description="Histidine kinase" evidence="11">
    <location>
        <begin position="283"/>
        <end position="493"/>
    </location>
</feature>
<dbReference type="Pfam" id="PF00512">
    <property type="entry name" value="HisKA"/>
    <property type="match status" value="1"/>
</dbReference>
<gene>
    <name evidence="13" type="ORF">SAMN05660836_00294</name>
</gene>
<evidence type="ECO:0000256" key="6">
    <source>
        <dbReference type="ARBA" id="ARBA00022777"/>
    </source>
</evidence>
<proteinExistence type="predicted"/>
<dbReference type="Pfam" id="PF13426">
    <property type="entry name" value="PAS_9"/>
    <property type="match status" value="1"/>
</dbReference>
<evidence type="ECO:0000259" key="11">
    <source>
        <dbReference type="PROSITE" id="PS50109"/>
    </source>
</evidence>
<dbReference type="PROSITE" id="PS50112">
    <property type="entry name" value="PAS"/>
    <property type="match status" value="1"/>
</dbReference>
<keyword evidence="10" id="KW-1133">Transmembrane helix</keyword>
<dbReference type="InterPro" id="IPR036097">
    <property type="entry name" value="HisK_dim/P_sf"/>
</dbReference>
<dbReference type="EC" id="2.7.13.3" evidence="2"/>
<dbReference type="InterPro" id="IPR004358">
    <property type="entry name" value="Sig_transdc_His_kin-like_C"/>
</dbReference>
<dbReference type="Proteomes" id="UP000199611">
    <property type="component" value="Unassembled WGS sequence"/>
</dbReference>
<dbReference type="SUPFAM" id="SSF47384">
    <property type="entry name" value="Homodimeric domain of signal transducing histidine kinase"/>
    <property type="match status" value="1"/>
</dbReference>
<dbReference type="CDD" id="cd00082">
    <property type="entry name" value="HisKA"/>
    <property type="match status" value="1"/>
</dbReference>
<protein>
    <recommendedName>
        <fullName evidence="2">histidine kinase</fullName>
        <ecNumber evidence="2">2.7.13.3</ecNumber>
    </recommendedName>
</protein>
<feature type="transmembrane region" description="Helical" evidence="10">
    <location>
        <begin position="82"/>
        <end position="104"/>
    </location>
</feature>